<keyword evidence="1" id="KW-0472">Membrane</keyword>
<gene>
    <name evidence="2" type="ORF">GA0061077_1044</name>
</gene>
<keyword evidence="1" id="KW-1133">Transmembrane helix</keyword>
<reference evidence="3" key="1">
    <citation type="submission" date="2016-08" db="EMBL/GenBank/DDBJ databases">
        <authorList>
            <person name="Varghese N."/>
            <person name="Submissions Spin"/>
        </authorList>
    </citation>
    <scope>NUCLEOTIDE SEQUENCE [LARGE SCALE GENOMIC DNA]</scope>
    <source>
        <strain evidence="3">R-52791</strain>
    </source>
</reference>
<feature type="transmembrane region" description="Helical" evidence="1">
    <location>
        <begin position="302"/>
        <end position="323"/>
    </location>
</feature>
<dbReference type="Pfam" id="PF20176">
    <property type="entry name" value="DUF6541"/>
    <property type="match status" value="1"/>
</dbReference>
<proteinExistence type="predicted"/>
<dbReference type="AlphaFoldDB" id="A0A1C4H5D6"/>
<keyword evidence="3" id="KW-1185">Reference proteome</keyword>
<dbReference type="EMBL" id="FMBL01000002">
    <property type="protein sequence ID" value="SCC80126.1"/>
    <property type="molecule type" value="Genomic_DNA"/>
</dbReference>
<keyword evidence="1" id="KW-0812">Transmembrane</keyword>
<feature type="transmembrane region" description="Helical" evidence="1">
    <location>
        <begin position="422"/>
        <end position="441"/>
    </location>
</feature>
<evidence type="ECO:0000313" key="2">
    <source>
        <dbReference type="EMBL" id="SCC80126.1"/>
    </source>
</evidence>
<evidence type="ECO:0000256" key="1">
    <source>
        <dbReference type="SAM" id="Phobius"/>
    </source>
</evidence>
<name>A0A1C4H5D6_9BIFI</name>
<accession>A0A1C4H5D6</accession>
<feature type="transmembrane region" description="Helical" evidence="1">
    <location>
        <begin position="80"/>
        <end position="101"/>
    </location>
</feature>
<feature type="transmembrane region" description="Helical" evidence="1">
    <location>
        <begin position="12"/>
        <end position="33"/>
    </location>
</feature>
<evidence type="ECO:0008006" key="4">
    <source>
        <dbReference type="Google" id="ProtNLM"/>
    </source>
</evidence>
<organism evidence="2 3">
    <name type="scientific">Bifidobacterium commune</name>
    <dbReference type="NCBI Taxonomy" id="1505727"/>
    <lineage>
        <taxon>Bacteria</taxon>
        <taxon>Bacillati</taxon>
        <taxon>Actinomycetota</taxon>
        <taxon>Actinomycetes</taxon>
        <taxon>Bifidobacteriales</taxon>
        <taxon>Bifidobacteriaceae</taxon>
        <taxon>Bifidobacterium</taxon>
    </lineage>
</organism>
<feature type="transmembrane region" description="Helical" evidence="1">
    <location>
        <begin position="240"/>
        <end position="259"/>
    </location>
</feature>
<feature type="transmembrane region" description="Helical" evidence="1">
    <location>
        <begin position="108"/>
        <end position="127"/>
    </location>
</feature>
<feature type="transmembrane region" description="Helical" evidence="1">
    <location>
        <begin position="383"/>
        <end position="401"/>
    </location>
</feature>
<feature type="transmembrane region" description="Helical" evidence="1">
    <location>
        <begin position="343"/>
        <end position="363"/>
    </location>
</feature>
<dbReference type="RefSeq" id="WP_091847873.1">
    <property type="nucleotide sequence ID" value="NZ_FMBL01000002.1"/>
</dbReference>
<sequence>MNTTWKRRLNAMMLPLCAGVGVLAAFGIVLAWFPQTADAWSLPLQEVDAPAHYYFIRRILREGVGAATHLWPNNTYYPPMFHLAAAAIIAVGQFLGINVNIYTAFNLVWLFTSGLVWPAGVALWASYWTRRIDGTCARRPFSCAMMLIVPSLAVASASHPFQMLASGPLIAFGLATTLLPFWLYATLRLFDAIAQRSHIVRWVIVAVLLGLLCVFAHPRIAFTWLLLMVPFILLRLPWKLILGAFAAVAVCCVAFFFYMTGHYHSSRYLDPSSWFHTYVPNRTVPDALRVLITDNVGGPSGWFMAVAVIVALFVAVALIVVFFKSRRSGRTADSGMAKDAASLILAFLLVALVYVCSTSLTGWFPNIVAGAWYRAETRPLTMIPFGIIPLLVFAVCAADSLGGREEQVDRQNAARSVRCFGARSVAVVVLAALVVACQFGNTTRETLGSGVAANMTLSGKPEDEQLTPAKYDVLRQTVAITGTDALIISDPLNGSMYGSAIFDANMLFPIYNAMHEKDGAVFTATESAFNSGLPVELSGTACPIDGSTPKYFLSMGPQAPSLQMFTFRQQYDPFHRQDLIDGYVASGVLIKVKDFSSYGPYAKDWALYRIQCSK</sequence>
<feature type="transmembrane region" description="Helical" evidence="1">
    <location>
        <begin position="199"/>
        <end position="228"/>
    </location>
</feature>
<feature type="transmembrane region" description="Helical" evidence="1">
    <location>
        <begin position="169"/>
        <end position="187"/>
    </location>
</feature>
<dbReference type="Proteomes" id="UP000242610">
    <property type="component" value="Unassembled WGS sequence"/>
</dbReference>
<dbReference type="InterPro" id="IPR046671">
    <property type="entry name" value="DUF6541"/>
</dbReference>
<evidence type="ECO:0000313" key="3">
    <source>
        <dbReference type="Proteomes" id="UP000242610"/>
    </source>
</evidence>
<protein>
    <recommendedName>
        <fullName evidence="4">Transmembrane protein alanine and leucine rich</fullName>
    </recommendedName>
</protein>